<comment type="caution">
    <text evidence="1">The sequence shown here is derived from an EMBL/GenBank/DDBJ whole genome shotgun (WGS) entry which is preliminary data.</text>
</comment>
<gene>
    <name evidence="1" type="ORF">PLEPLA_LOCUS4219</name>
</gene>
<sequence length="191" mass="19902">MLSGIHPGQGAAGLEADGPEALRACRRGATWASLHLTESTEKGGSCGLREAGVVAVNIISRSVPQPEANSAVVSPGGSLSIANKLRVNVAGDGRPGASHYASPLTPDTYTGRGECRCSDRSLGELWMSSATYSLSTSSPVQTFTVKAGMGAPVARHLLNLTLIIETPTPLLSSSSQQMERFKYFRLPSSSS</sequence>
<name>A0A9N7TRJ6_PLEPL</name>
<keyword evidence="2" id="KW-1185">Reference proteome</keyword>
<accession>A0A9N7TRJ6</accession>
<proteinExistence type="predicted"/>
<dbReference type="Proteomes" id="UP001153269">
    <property type="component" value="Unassembled WGS sequence"/>
</dbReference>
<protein>
    <submittedName>
        <fullName evidence="1">Uncharacterized protein</fullName>
    </submittedName>
</protein>
<dbReference type="EMBL" id="CADEAL010000208">
    <property type="protein sequence ID" value="CAB1416428.1"/>
    <property type="molecule type" value="Genomic_DNA"/>
</dbReference>
<reference evidence="1" key="1">
    <citation type="submission" date="2020-03" db="EMBL/GenBank/DDBJ databases">
        <authorList>
            <person name="Weist P."/>
        </authorList>
    </citation>
    <scope>NUCLEOTIDE SEQUENCE</scope>
</reference>
<dbReference type="AlphaFoldDB" id="A0A9N7TRJ6"/>
<organism evidence="1 2">
    <name type="scientific">Pleuronectes platessa</name>
    <name type="common">European plaice</name>
    <dbReference type="NCBI Taxonomy" id="8262"/>
    <lineage>
        <taxon>Eukaryota</taxon>
        <taxon>Metazoa</taxon>
        <taxon>Chordata</taxon>
        <taxon>Craniata</taxon>
        <taxon>Vertebrata</taxon>
        <taxon>Euteleostomi</taxon>
        <taxon>Actinopterygii</taxon>
        <taxon>Neopterygii</taxon>
        <taxon>Teleostei</taxon>
        <taxon>Neoteleostei</taxon>
        <taxon>Acanthomorphata</taxon>
        <taxon>Carangaria</taxon>
        <taxon>Pleuronectiformes</taxon>
        <taxon>Pleuronectoidei</taxon>
        <taxon>Pleuronectidae</taxon>
        <taxon>Pleuronectes</taxon>
    </lineage>
</organism>
<evidence type="ECO:0000313" key="1">
    <source>
        <dbReference type="EMBL" id="CAB1416428.1"/>
    </source>
</evidence>
<evidence type="ECO:0000313" key="2">
    <source>
        <dbReference type="Proteomes" id="UP001153269"/>
    </source>
</evidence>